<dbReference type="InterPro" id="IPR050275">
    <property type="entry name" value="PGM_Phosphatase"/>
</dbReference>
<gene>
    <name evidence="1" type="primary">gpmB</name>
    <name evidence="1" type="ORF">GCM10011369_12720</name>
</gene>
<dbReference type="RefSeq" id="WP_087505101.1">
    <property type="nucleotide sequence ID" value="NZ_BMDX01000004.1"/>
</dbReference>
<dbReference type="CDD" id="cd07067">
    <property type="entry name" value="HP_PGM_like"/>
    <property type="match status" value="1"/>
</dbReference>
<dbReference type="GO" id="GO:0016791">
    <property type="term" value="F:phosphatase activity"/>
    <property type="evidence" value="ECO:0007669"/>
    <property type="project" value="TreeGrafter"/>
</dbReference>
<dbReference type="EMBL" id="BMDX01000004">
    <property type="protein sequence ID" value="GGA72404.1"/>
    <property type="molecule type" value="Genomic_DNA"/>
</dbReference>
<name>A0A8J2U3R7_9GAMM</name>
<dbReference type="InterPro" id="IPR029033">
    <property type="entry name" value="His_PPase_superfam"/>
</dbReference>
<evidence type="ECO:0000313" key="2">
    <source>
        <dbReference type="Proteomes" id="UP000619743"/>
    </source>
</evidence>
<comment type="caution">
    <text evidence="1">The sequence shown here is derived from an EMBL/GenBank/DDBJ whole genome shotgun (WGS) entry which is preliminary data.</text>
</comment>
<protein>
    <submittedName>
        <fullName evidence="1">Phosphoglycerate mutase</fullName>
    </submittedName>
</protein>
<dbReference type="PANTHER" id="PTHR48100">
    <property type="entry name" value="BROAD-SPECIFICITY PHOSPHATASE YOR283W-RELATED"/>
    <property type="match status" value="1"/>
</dbReference>
<organism evidence="1 2">
    <name type="scientific">Neiella marina</name>
    <dbReference type="NCBI Taxonomy" id="508461"/>
    <lineage>
        <taxon>Bacteria</taxon>
        <taxon>Pseudomonadati</taxon>
        <taxon>Pseudomonadota</taxon>
        <taxon>Gammaproteobacteria</taxon>
        <taxon>Alteromonadales</taxon>
        <taxon>Echinimonadaceae</taxon>
        <taxon>Neiella</taxon>
    </lineage>
</organism>
<dbReference type="AlphaFoldDB" id="A0A8J2U3R7"/>
<dbReference type="InterPro" id="IPR013078">
    <property type="entry name" value="His_Pase_superF_clade-1"/>
</dbReference>
<dbReference type="GO" id="GO:0005737">
    <property type="term" value="C:cytoplasm"/>
    <property type="evidence" value="ECO:0007669"/>
    <property type="project" value="TreeGrafter"/>
</dbReference>
<dbReference type="Proteomes" id="UP000619743">
    <property type="component" value="Unassembled WGS sequence"/>
</dbReference>
<reference evidence="2" key="1">
    <citation type="journal article" date="2019" name="Int. J. Syst. Evol. Microbiol.">
        <title>The Global Catalogue of Microorganisms (GCM) 10K type strain sequencing project: providing services to taxonomists for standard genome sequencing and annotation.</title>
        <authorList>
            <consortium name="The Broad Institute Genomics Platform"/>
            <consortium name="The Broad Institute Genome Sequencing Center for Infectious Disease"/>
            <person name="Wu L."/>
            <person name="Ma J."/>
        </authorList>
    </citation>
    <scope>NUCLEOTIDE SEQUENCE [LARGE SCALE GENOMIC DNA]</scope>
    <source>
        <strain evidence="2">CGMCC 1.10130</strain>
    </source>
</reference>
<dbReference type="Pfam" id="PF00300">
    <property type="entry name" value="His_Phos_1"/>
    <property type="match status" value="1"/>
</dbReference>
<keyword evidence="2" id="KW-1185">Reference proteome</keyword>
<accession>A0A8J2U3R7</accession>
<proteinExistence type="predicted"/>
<dbReference type="Gene3D" id="3.40.50.1240">
    <property type="entry name" value="Phosphoglycerate mutase-like"/>
    <property type="match status" value="1"/>
</dbReference>
<dbReference type="SMART" id="SM00855">
    <property type="entry name" value="PGAM"/>
    <property type="match status" value="1"/>
</dbReference>
<dbReference type="SUPFAM" id="SSF53254">
    <property type="entry name" value="Phosphoglycerate mutase-like"/>
    <property type="match status" value="1"/>
</dbReference>
<dbReference type="OrthoDB" id="9783269at2"/>
<evidence type="ECO:0000313" key="1">
    <source>
        <dbReference type="EMBL" id="GGA72404.1"/>
    </source>
</evidence>
<sequence length="189" mass="21614">MALYVVRHDETELTGCCYGQTDCNAKVPYEQTALRLQAALPQQPAVVVSSPLQRCRKLAETSYNKVPVIIEAAIAEVNFGDWEGQGWNDINRAELDRWAKTPTQFQFPNGESLEQFRMRVEGYYHQLWRKFDKQNVVVFTHAGVIRLWLALAANKSWETMLSCSVPYASVWCFEAATELSKASYQQIIK</sequence>
<dbReference type="PANTHER" id="PTHR48100:SF59">
    <property type="entry name" value="ADENOSYLCOBALAMIN_ALPHA-RIBAZOLE PHOSPHATASE"/>
    <property type="match status" value="1"/>
</dbReference>